<name>A0A0D2PDR5_HYPSF</name>
<dbReference type="InterPro" id="IPR029006">
    <property type="entry name" value="ADF-H/Gelsolin-like_dom_sf"/>
</dbReference>
<dbReference type="PANTHER" id="PTHR11977:SF51">
    <property type="entry name" value="PROTEIN FLIGHTLESS-1 HOMOLOG"/>
    <property type="match status" value="1"/>
</dbReference>
<dbReference type="Proteomes" id="UP000054270">
    <property type="component" value="Unassembled WGS sequence"/>
</dbReference>
<evidence type="ECO:0000313" key="2">
    <source>
        <dbReference type="EMBL" id="KJA28999.1"/>
    </source>
</evidence>
<organism evidence="2 3">
    <name type="scientific">Hypholoma sublateritium (strain FD-334 SS-4)</name>
    <dbReference type="NCBI Taxonomy" id="945553"/>
    <lineage>
        <taxon>Eukaryota</taxon>
        <taxon>Fungi</taxon>
        <taxon>Dikarya</taxon>
        <taxon>Basidiomycota</taxon>
        <taxon>Agaricomycotina</taxon>
        <taxon>Agaricomycetes</taxon>
        <taxon>Agaricomycetidae</taxon>
        <taxon>Agaricales</taxon>
        <taxon>Agaricineae</taxon>
        <taxon>Strophariaceae</taxon>
        <taxon>Hypholoma</taxon>
    </lineage>
</organism>
<keyword evidence="3" id="KW-1185">Reference proteome</keyword>
<sequence length="418" mass="46999">MLEHTDVAKSDIIQVSETEQEPFPYINVTELLKSPLRLSSSVADAQTISVELLLLIGTTAAPIKEPINVFYESEILTIVHRTKSRSSGLASTFVWCWLGRRSTLGEREERKLHDMAKRYGTSAKIVYQLAEPAELIQTLGGTLAIRQGSRTHWSPENTTMHLVRSLKGAIFIDELDLNVKNLCSAFSYCLTILGSIYLWHGRGSTTEERTAARKYAESLSNDKSPPIELLEGESDDDEMFWMMLGDEDFARADYWKWRKIFSGIPDPMIWRVEPDTTTQQAMIPVEFISLDKCLQASIYIINCVWELFVLVGKEARSSKRAIQLALDTATKISQEVSSSRPYPPTVHVLVLPSQIPLDLRLGVRDFDEAWLNNGEIPDHMSLLSYPDAAIHLSICSWGHTSMKDHDALPLNVGLSDVS</sequence>
<dbReference type="Gene3D" id="3.40.20.10">
    <property type="entry name" value="Severin"/>
    <property type="match status" value="1"/>
</dbReference>
<dbReference type="OMA" id="SKSTHTW"/>
<evidence type="ECO:0000313" key="3">
    <source>
        <dbReference type="Proteomes" id="UP000054270"/>
    </source>
</evidence>
<reference evidence="3" key="1">
    <citation type="submission" date="2014-04" db="EMBL/GenBank/DDBJ databases">
        <title>Evolutionary Origins and Diversification of the Mycorrhizal Mutualists.</title>
        <authorList>
            <consortium name="DOE Joint Genome Institute"/>
            <consortium name="Mycorrhizal Genomics Consortium"/>
            <person name="Kohler A."/>
            <person name="Kuo A."/>
            <person name="Nagy L.G."/>
            <person name="Floudas D."/>
            <person name="Copeland A."/>
            <person name="Barry K.W."/>
            <person name="Cichocki N."/>
            <person name="Veneault-Fourrey C."/>
            <person name="LaButti K."/>
            <person name="Lindquist E.A."/>
            <person name="Lipzen A."/>
            <person name="Lundell T."/>
            <person name="Morin E."/>
            <person name="Murat C."/>
            <person name="Riley R."/>
            <person name="Ohm R."/>
            <person name="Sun H."/>
            <person name="Tunlid A."/>
            <person name="Henrissat B."/>
            <person name="Grigoriev I.V."/>
            <person name="Hibbett D.S."/>
            <person name="Martin F."/>
        </authorList>
    </citation>
    <scope>NUCLEOTIDE SEQUENCE [LARGE SCALE GENOMIC DNA]</scope>
    <source>
        <strain evidence="3">FD-334 SS-4</strain>
    </source>
</reference>
<dbReference type="AlphaFoldDB" id="A0A0D2PDR5"/>
<dbReference type="GO" id="GO:0051015">
    <property type="term" value="F:actin filament binding"/>
    <property type="evidence" value="ECO:0007669"/>
    <property type="project" value="InterPro"/>
</dbReference>
<dbReference type="STRING" id="945553.A0A0D2PDR5"/>
<dbReference type="OrthoDB" id="6375767at2759"/>
<evidence type="ECO:0000256" key="1">
    <source>
        <dbReference type="ARBA" id="ARBA00022737"/>
    </source>
</evidence>
<protein>
    <recommendedName>
        <fullName evidence="4">Gelsolin-like domain-containing protein</fullName>
    </recommendedName>
</protein>
<gene>
    <name evidence="2" type="ORF">HYPSUDRAFT_128486</name>
</gene>
<dbReference type="EMBL" id="KN817520">
    <property type="protein sequence ID" value="KJA28999.1"/>
    <property type="molecule type" value="Genomic_DNA"/>
</dbReference>
<evidence type="ECO:0008006" key="4">
    <source>
        <dbReference type="Google" id="ProtNLM"/>
    </source>
</evidence>
<dbReference type="PANTHER" id="PTHR11977">
    <property type="entry name" value="VILLIN"/>
    <property type="match status" value="1"/>
</dbReference>
<proteinExistence type="predicted"/>
<keyword evidence="1" id="KW-0677">Repeat</keyword>
<dbReference type="SUPFAM" id="SSF55753">
    <property type="entry name" value="Actin depolymerizing proteins"/>
    <property type="match status" value="2"/>
</dbReference>
<dbReference type="SMART" id="SM00262">
    <property type="entry name" value="GEL"/>
    <property type="match status" value="1"/>
</dbReference>
<accession>A0A0D2PDR5</accession>
<dbReference type="InterPro" id="IPR007122">
    <property type="entry name" value="Villin/Gelsolin"/>
</dbReference>